<keyword evidence="1" id="KW-0880">Kelch repeat</keyword>
<dbReference type="SUPFAM" id="SSF50965">
    <property type="entry name" value="Galactose oxidase, central domain"/>
    <property type="match status" value="1"/>
</dbReference>
<dbReference type="PANTHER" id="PTHR46428:SF1">
    <property type="entry name" value="KELCH DOMAIN-CONTAINING PROTEIN 10"/>
    <property type="match status" value="1"/>
</dbReference>
<dbReference type="Gene3D" id="2.120.10.80">
    <property type="entry name" value="Kelch-type beta propeller"/>
    <property type="match status" value="1"/>
</dbReference>
<keyword evidence="2" id="KW-0677">Repeat</keyword>
<reference evidence="4" key="1">
    <citation type="submission" date="2025-08" db="UniProtKB">
        <authorList>
            <consortium name="RefSeq"/>
        </authorList>
    </citation>
    <scope>IDENTIFICATION</scope>
    <source>
        <tissue evidence="4">Testes</tissue>
    </source>
</reference>
<proteinExistence type="predicted"/>
<sequence>MISAAVLRSGNLYVFGGCRKIANDNFHFDAELYKLNLESCIWEKLAGSECSNEIQPEGMYRHGIACDDHKLYVLGYSWSEVYTIPHLHKIYAYDLKLSMWESLSTHPDYLKGFPPTRIYHSCAQRNNDVFISGGHNNSLIYDDLWRLNLTTLQWTSLNKLPIKSFFHTASITPSGCMYYFGGVTKLDDSSRTGETYRIWLEVPSLFELCWYHVSSLIPDLDSLSDERLITLGIPRSLIGRVRAG</sequence>
<dbReference type="RefSeq" id="XP_002741198.1">
    <property type="nucleotide sequence ID" value="XM_002741152.1"/>
</dbReference>
<dbReference type="GeneID" id="100366426"/>
<accession>A0ABM0H015</accession>
<dbReference type="InterPro" id="IPR052125">
    <property type="entry name" value="KLHDC10"/>
</dbReference>
<keyword evidence="3" id="KW-1185">Reference proteome</keyword>
<protein>
    <submittedName>
        <fullName evidence="4">Kelch domain-containing protein 10-like</fullName>
    </submittedName>
</protein>
<evidence type="ECO:0000256" key="1">
    <source>
        <dbReference type="ARBA" id="ARBA00022441"/>
    </source>
</evidence>
<dbReference type="Pfam" id="PF24681">
    <property type="entry name" value="Kelch_KLHDC2_KLHL20_DRC7"/>
    <property type="match status" value="1"/>
</dbReference>
<organism evidence="3 4">
    <name type="scientific">Saccoglossus kowalevskii</name>
    <name type="common">Acorn worm</name>
    <dbReference type="NCBI Taxonomy" id="10224"/>
    <lineage>
        <taxon>Eukaryota</taxon>
        <taxon>Metazoa</taxon>
        <taxon>Hemichordata</taxon>
        <taxon>Enteropneusta</taxon>
        <taxon>Harrimaniidae</taxon>
        <taxon>Saccoglossus</taxon>
    </lineage>
</organism>
<gene>
    <name evidence="4" type="primary">LOC100366426</name>
</gene>
<dbReference type="Proteomes" id="UP000694865">
    <property type="component" value="Unplaced"/>
</dbReference>
<dbReference type="InterPro" id="IPR015915">
    <property type="entry name" value="Kelch-typ_b-propeller"/>
</dbReference>
<dbReference type="PANTHER" id="PTHR46428">
    <property type="entry name" value="KELCH DOMAIN-CONTAINING PROTEIN 10"/>
    <property type="match status" value="1"/>
</dbReference>
<evidence type="ECO:0000256" key="2">
    <source>
        <dbReference type="ARBA" id="ARBA00022737"/>
    </source>
</evidence>
<dbReference type="InterPro" id="IPR011043">
    <property type="entry name" value="Gal_Oxase/kelch_b-propeller"/>
</dbReference>
<name>A0ABM0H015_SACKO</name>
<evidence type="ECO:0000313" key="3">
    <source>
        <dbReference type="Proteomes" id="UP000694865"/>
    </source>
</evidence>
<evidence type="ECO:0000313" key="4">
    <source>
        <dbReference type="RefSeq" id="XP_002741198.1"/>
    </source>
</evidence>